<keyword evidence="2" id="KW-1185">Reference proteome</keyword>
<dbReference type="AlphaFoldDB" id="A0AAN8MP26"/>
<sequence length="55" mass="6112">MTPSTTTVSTTTVISTTTIPATTFIECDPSACHLTTTMEEKIDRYYKAPAYSRIY</sequence>
<evidence type="ECO:0000313" key="2">
    <source>
        <dbReference type="Proteomes" id="UP001313282"/>
    </source>
</evidence>
<gene>
    <name evidence="1" type="ORF">TWF718_009144</name>
</gene>
<name>A0AAN8MP26_9PEZI</name>
<reference evidence="1 2" key="1">
    <citation type="submission" date="2019-10" db="EMBL/GenBank/DDBJ databases">
        <authorList>
            <person name="Palmer J.M."/>
        </authorList>
    </citation>
    <scope>NUCLEOTIDE SEQUENCE [LARGE SCALE GENOMIC DNA]</scope>
    <source>
        <strain evidence="1 2">TWF718</strain>
    </source>
</reference>
<evidence type="ECO:0000313" key="1">
    <source>
        <dbReference type="EMBL" id="KAK6339750.1"/>
    </source>
</evidence>
<comment type="caution">
    <text evidence="1">The sequence shown here is derived from an EMBL/GenBank/DDBJ whole genome shotgun (WGS) entry which is preliminary data.</text>
</comment>
<organism evidence="1 2">
    <name type="scientific">Orbilia javanica</name>
    <dbReference type="NCBI Taxonomy" id="47235"/>
    <lineage>
        <taxon>Eukaryota</taxon>
        <taxon>Fungi</taxon>
        <taxon>Dikarya</taxon>
        <taxon>Ascomycota</taxon>
        <taxon>Pezizomycotina</taxon>
        <taxon>Orbiliomycetes</taxon>
        <taxon>Orbiliales</taxon>
        <taxon>Orbiliaceae</taxon>
        <taxon>Orbilia</taxon>
    </lineage>
</organism>
<protein>
    <submittedName>
        <fullName evidence="1">Uncharacterized protein</fullName>
    </submittedName>
</protein>
<dbReference type="EMBL" id="JAVHNR010000006">
    <property type="protein sequence ID" value="KAK6339750.1"/>
    <property type="molecule type" value="Genomic_DNA"/>
</dbReference>
<proteinExistence type="predicted"/>
<accession>A0AAN8MP26</accession>
<dbReference type="Proteomes" id="UP001313282">
    <property type="component" value="Unassembled WGS sequence"/>
</dbReference>